<dbReference type="HOGENOM" id="CLU_542461_0_0_1"/>
<keyword evidence="1" id="KW-0472">Membrane</keyword>
<dbReference type="Proteomes" id="UP000054248">
    <property type="component" value="Unassembled WGS sequence"/>
</dbReference>
<keyword evidence="3" id="KW-1185">Reference proteome</keyword>
<accession>A0A0C3QNT1</accession>
<keyword evidence="1" id="KW-0812">Transmembrane</keyword>
<feature type="transmembrane region" description="Helical" evidence="1">
    <location>
        <begin position="44"/>
        <end position="68"/>
    </location>
</feature>
<evidence type="ECO:0000256" key="1">
    <source>
        <dbReference type="SAM" id="Phobius"/>
    </source>
</evidence>
<sequence>RSLGAERWGLVPVLEVVLPVLIQTALIIFAVGFVSFLQTTSNALAIFVLVPLVVASFLSLLAAGFSLWDVSCPFRHPLSEIILRAPSFVAAFARLFRRKKQNRAKKALFVRVKKRLGRLRKGSSAEPSEGMAGREEDKGVGSGFHNAKFVRFMKKMLGSWRRGSRADFNEGGTGGEEDKGVGSNFHNAKDEETGKVGSAVTVQGAQSSPILQTADQRHPGRERWRWLIRRVILSRRQAVTRSKAKFWNLMTSLQELVVRETEEDRVLQVESIKRVIDISEDPKALYHAALNLRSITDLDLLELVYDDESTTRGLRECYLEALDDLENKHSRDRPNAQLLRETLAFGAAFFHVSFSTPSFDDFITMIGIKDVTLPLDSSEMSDKAVQVAGDTCRRAHSFLRKFIWLQMRGLGPQPRALTSTTLAAVAFWYAINGIRHSQDVVYGSRFREALVSSEISWAGLKLLAFVSNLTCQFSDTDMKKTYTMEDLDWCRYAFLSVRHAYSK</sequence>
<reference evidence="2 3" key="1">
    <citation type="submission" date="2014-04" db="EMBL/GenBank/DDBJ databases">
        <authorList>
            <consortium name="DOE Joint Genome Institute"/>
            <person name="Kuo A."/>
            <person name="Girlanda M."/>
            <person name="Perotto S."/>
            <person name="Kohler A."/>
            <person name="Nagy L.G."/>
            <person name="Floudas D."/>
            <person name="Copeland A."/>
            <person name="Barry K.W."/>
            <person name="Cichocki N."/>
            <person name="Veneault-Fourrey C."/>
            <person name="LaButti K."/>
            <person name="Lindquist E.A."/>
            <person name="Lipzen A."/>
            <person name="Lundell T."/>
            <person name="Morin E."/>
            <person name="Murat C."/>
            <person name="Sun H."/>
            <person name="Tunlid A."/>
            <person name="Henrissat B."/>
            <person name="Grigoriev I.V."/>
            <person name="Hibbett D.S."/>
            <person name="Martin F."/>
            <person name="Nordberg H.P."/>
            <person name="Cantor M.N."/>
            <person name="Hua S.X."/>
        </authorList>
    </citation>
    <scope>NUCLEOTIDE SEQUENCE [LARGE SCALE GENOMIC DNA]</scope>
    <source>
        <strain evidence="2 3">MUT 4182</strain>
    </source>
</reference>
<dbReference type="OrthoDB" id="3245705at2759"/>
<evidence type="ECO:0000313" key="2">
    <source>
        <dbReference type="EMBL" id="KIO29796.1"/>
    </source>
</evidence>
<gene>
    <name evidence="2" type="ORF">M407DRAFT_21045</name>
</gene>
<keyword evidence="1" id="KW-1133">Transmembrane helix</keyword>
<dbReference type="AlphaFoldDB" id="A0A0C3QNT1"/>
<dbReference type="EMBL" id="KN822978">
    <property type="protein sequence ID" value="KIO29796.1"/>
    <property type="molecule type" value="Genomic_DNA"/>
</dbReference>
<reference evidence="3" key="2">
    <citation type="submission" date="2015-01" db="EMBL/GenBank/DDBJ databases">
        <title>Evolutionary Origins and Diversification of the Mycorrhizal Mutualists.</title>
        <authorList>
            <consortium name="DOE Joint Genome Institute"/>
            <consortium name="Mycorrhizal Genomics Consortium"/>
            <person name="Kohler A."/>
            <person name="Kuo A."/>
            <person name="Nagy L.G."/>
            <person name="Floudas D."/>
            <person name="Copeland A."/>
            <person name="Barry K.W."/>
            <person name="Cichocki N."/>
            <person name="Veneault-Fourrey C."/>
            <person name="LaButti K."/>
            <person name="Lindquist E.A."/>
            <person name="Lipzen A."/>
            <person name="Lundell T."/>
            <person name="Morin E."/>
            <person name="Murat C."/>
            <person name="Riley R."/>
            <person name="Ohm R."/>
            <person name="Sun H."/>
            <person name="Tunlid A."/>
            <person name="Henrissat B."/>
            <person name="Grigoriev I.V."/>
            <person name="Hibbett D.S."/>
            <person name="Martin F."/>
        </authorList>
    </citation>
    <scope>NUCLEOTIDE SEQUENCE [LARGE SCALE GENOMIC DNA]</scope>
    <source>
        <strain evidence="3">MUT 4182</strain>
    </source>
</reference>
<proteinExistence type="predicted"/>
<organism evidence="2 3">
    <name type="scientific">Tulasnella calospora MUT 4182</name>
    <dbReference type="NCBI Taxonomy" id="1051891"/>
    <lineage>
        <taxon>Eukaryota</taxon>
        <taxon>Fungi</taxon>
        <taxon>Dikarya</taxon>
        <taxon>Basidiomycota</taxon>
        <taxon>Agaricomycotina</taxon>
        <taxon>Agaricomycetes</taxon>
        <taxon>Cantharellales</taxon>
        <taxon>Tulasnellaceae</taxon>
        <taxon>Tulasnella</taxon>
    </lineage>
</organism>
<protein>
    <submittedName>
        <fullName evidence="2">Uncharacterized protein</fullName>
    </submittedName>
</protein>
<name>A0A0C3QNT1_9AGAM</name>
<evidence type="ECO:0000313" key="3">
    <source>
        <dbReference type="Proteomes" id="UP000054248"/>
    </source>
</evidence>
<feature type="non-terminal residue" evidence="2">
    <location>
        <position position="1"/>
    </location>
</feature>
<feature type="transmembrane region" description="Helical" evidence="1">
    <location>
        <begin position="16"/>
        <end position="37"/>
    </location>
</feature>